<feature type="domain" description="Ribophorin II second" evidence="15">
    <location>
        <begin position="290"/>
        <end position="385"/>
    </location>
</feature>
<evidence type="ECO:0000256" key="1">
    <source>
        <dbReference type="ARBA" id="ARBA00002791"/>
    </source>
</evidence>
<comment type="similarity">
    <text evidence="4 12">Belongs to the SWP1 family.</text>
</comment>
<dbReference type="Pfam" id="PF25147">
    <property type="entry name" value="Ribophorin_II_C"/>
    <property type="match status" value="1"/>
</dbReference>
<dbReference type="Pfam" id="PF05817">
    <property type="entry name" value="Ribophorin_II"/>
    <property type="match status" value="1"/>
</dbReference>
<feature type="domain" description="Ribophorin II N-terminal" evidence="13">
    <location>
        <begin position="39"/>
        <end position="281"/>
    </location>
</feature>
<keyword evidence="10 12" id="KW-0472">Membrane</keyword>
<dbReference type="PANTHER" id="PTHR12640">
    <property type="entry name" value="RIBOPHORIN II"/>
    <property type="match status" value="1"/>
</dbReference>
<keyword evidence="6 12" id="KW-0812">Transmembrane</keyword>
<keyword evidence="7 12" id="KW-0732">Signal</keyword>
<dbReference type="Proteomes" id="UP001627154">
    <property type="component" value="Unassembled WGS sequence"/>
</dbReference>
<feature type="signal peptide" evidence="12">
    <location>
        <begin position="1"/>
        <end position="28"/>
    </location>
</feature>
<evidence type="ECO:0000256" key="5">
    <source>
        <dbReference type="ARBA" id="ARBA00017612"/>
    </source>
</evidence>
<dbReference type="GO" id="GO:0008250">
    <property type="term" value="C:oligosaccharyltransferase complex"/>
    <property type="evidence" value="ECO:0007669"/>
    <property type="project" value="UniProtKB-UniRule"/>
</dbReference>
<proteinExistence type="inferred from homology"/>
<dbReference type="InterPro" id="IPR055373">
    <property type="entry name" value="Ribophorin_II_N"/>
</dbReference>
<dbReference type="EMBL" id="JBJJXI010000144">
    <property type="protein sequence ID" value="KAL3386759.1"/>
    <property type="molecule type" value="Genomic_DNA"/>
</dbReference>
<organism evidence="17 18">
    <name type="scientific">Trichogramma kaykai</name>
    <dbReference type="NCBI Taxonomy" id="54128"/>
    <lineage>
        <taxon>Eukaryota</taxon>
        <taxon>Metazoa</taxon>
        <taxon>Ecdysozoa</taxon>
        <taxon>Arthropoda</taxon>
        <taxon>Hexapoda</taxon>
        <taxon>Insecta</taxon>
        <taxon>Pterygota</taxon>
        <taxon>Neoptera</taxon>
        <taxon>Endopterygota</taxon>
        <taxon>Hymenoptera</taxon>
        <taxon>Apocrita</taxon>
        <taxon>Proctotrupomorpha</taxon>
        <taxon>Chalcidoidea</taxon>
        <taxon>Trichogrammatidae</taxon>
        <taxon>Trichogramma</taxon>
    </lineage>
</organism>
<sequence length="661" mass="73517">MSEEPYSERSRLFGAILLLALVVGELIAADVPTSTNSYLTKDDKLRLKKVLEPGFKFQDLASLHYAIVGYKHMKEPIKLIGETCEYLIKTSKEPRLTAEQLFYVANSWKSAERCQPKSLNLDNLVKSVKTILDKDGSTVAELYYSVSAMNLLNQKIPDVTVNKLVKTLQLALKKDDSPLNLAYVFHIAAHLGSSGSFAFNHIEDAMVQADEVDGRYLQFEGGLSVTSLLVNGVFKLSQSLKKKAPLTQLQIVKLANYFLSRRSVQTPKGVANFLSSINTLATNEFYKPTCITLKEDGVVISVKQPFVHIKVCDLLGNPVPSISNVIANTATKEGDDVVFVSKKNFEAASNDKTVYSLNFMTSTPEPGFYKIAVSAGSATNTVLIKVLTEVKVSSLEIGTADADQTTQAKLIKVAHPEKLKERIEADSQQKLVIRFLLKDAFKDKPMRVHQAFVRLSTKDSNNKNSQEIIFVAEPDSSHTYKFDMQVGAESKNFAYQSGDYKIELIIGDAILSNSFEWTLGTIALKFPEPSASDVADKSTYRQKPNVYTKKPEIKHMFREPEKRPPEYVSNLFSGLCIAPIFLLIFLWAKIGVNISNFPFSISAITFHLGLGGIFVLFGVFWLQLNMFTTLRYLSILGTITFLAGNKMLSQIAKNRKLSAAR</sequence>
<evidence type="ECO:0000259" key="15">
    <source>
        <dbReference type="Pfam" id="PF23861"/>
    </source>
</evidence>
<keyword evidence="9 12" id="KW-1133">Transmembrane helix</keyword>
<dbReference type="InterPro" id="IPR055375">
    <property type="entry name" value="Ribophorin_II_2nd"/>
</dbReference>
<protein>
    <recommendedName>
        <fullName evidence="5 12">Dolichyl-diphosphooligosaccharide--protein glycosyltransferase subunit 2</fullName>
    </recommendedName>
    <alternativeName>
        <fullName evidence="12">Ribophorin-2</fullName>
    </alternativeName>
</protein>
<keyword evidence="18" id="KW-1185">Reference proteome</keyword>
<evidence type="ECO:0000256" key="7">
    <source>
        <dbReference type="ARBA" id="ARBA00022729"/>
    </source>
</evidence>
<evidence type="ECO:0000259" key="14">
    <source>
        <dbReference type="Pfam" id="PF23860"/>
    </source>
</evidence>
<dbReference type="InterPro" id="IPR008814">
    <property type="entry name" value="Swp1"/>
</dbReference>
<reference evidence="17 18" key="1">
    <citation type="journal article" date="2024" name="bioRxiv">
        <title>A reference genome for Trichogramma kaykai: A tiny desert-dwelling parasitoid wasp with competing sex-ratio distorters.</title>
        <authorList>
            <person name="Culotta J."/>
            <person name="Lindsey A.R."/>
        </authorList>
    </citation>
    <scope>NUCLEOTIDE SEQUENCE [LARGE SCALE GENOMIC DNA]</scope>
    <source>
        <strain evidence="17 18">KSX58</strain>
    </source>
</reference>
<evidence type="ECO:0000313" key="17">
    <source>
        <dbReference type="EMBL" id="KAL3386759.1"/>
    </source>
</evidence>
<comment type="caution">
    <text evidence="17">The sequence shown here is derived from an EMBL/GenBank/DDBJ whole genome shotgun (WGS) entry which is preliminary data.</text>
</comment>
<evidence type="ECO:0000256" key="12">
    <source>
        <dbReference type="RuleBase" id="RU366029"/>
    </source>
</evidence>
<name>A0ABD2W120_9HYME</name>
<evidence type="ECO:0000256" key="11">
    <source>
        <dbReference type="ARBA" id="ARBA00046750"/>
    </source>
</evidence>
<feature type="chain" id="PRO_5044531617" description="Dolichyl-diphosphooligosaccharide--protein glycosyltransferase subunit 2" evidence="12">
    <location>
        <begin position="29"/>
        <end position="661"/>
    </location>
</feature>
<evidence type="ECO:0000256" key="8">
    <source>
        <dbReference type="ARBA" id="ARBA00022824"/>
    </source>
</evidence>
<feature type="transmembrane region" description="Helical" evidence="12">
    <location>
        <begin position="599"/>
        <end position="624"/>
    </location>
</feature>
<feature type="transmembrane region" description="Helical" evidence="12">
    <location>
        <begin position="567"/>
        <end position="587"/>
    </location>
</feature>
<feature type="domain" description="Ribophorin II third" evidence="14">
    <location>
        <begin position="394"/>
        <end position="524"/>
    </location>
</feature>
<evidence type="ECO:0000256" key="2">
    <source>
        <dbReference type="ARBA" id="ARBA00004477"/>
    </source>
</evidence>
<evidence type="ECO:0000256" key="10">
    <source>
        <dbReference type="ARBA" id="ARBA00023136"/>
    </source>
</evidence>
<accession>A0ABD2W120</accession>
<feature type="transmembrane region" description="Helical" evidence="12">
    <location>
        <begin position="630"/>
        <end position="648"/>
    </location>
</feature>
<evidence type="ECO:0000256" key="4">
    <source>
        <dbReference type="ARBA" id="ARBA00009038"/>
    </source>
</evidence>
<feature type="domain" description="Ribophorin II C-terminal" evidence="16">
    <location>
        <begin position="557"/>
        <end position="655"/>
    </location>
</feature>
<dbReference type="PANTHER" id="PTHR12640:SF0">
    <property type="entry name" value="DOLICHYL-DIPHOSPHOOLIGOSACCHARIDE--PROTEIN GLYCOSYLTRANSFERASE SUBUNIT 2"/>
    <property type="match status" value="1"/>
</dbReference>
<keyword evidence="8 12" id="KW-0256">Endoplasmic reticulum</keyword>
<dbReference type="GO" id="GO:0006487">
    <property type="term" value="P:protein N-linked glycosylation"/>
    <property type="evidence" value="ECO:0007669"/>
    <property type="project" value="UniProtKB-UniRule"/>
</dbReference>
<dbReference type="InterPro" id="IPR055374">
    <property type="entry name" value="Ribophorin_II_3rd"/>
</dbReference>
<evidence type="ECO:0000259" key="13">
    <source>
        <dbReference type="Pfam" id="PF05817"/>
    </source>
</evidence>
<comment type="subcellular location">
    <subcellularLocation>
        <location evidence="2 12">Endoplasmic reticulum membrane</location>
        <topology evidence="2 12">Multi-pass membrane protein</topology>
    </subcellularLocation>
</comment>
<comment type="function">
    <text evidence="1 12">Subunit of the oligosaccharyl transferase (OST) complex that catalyzes the initial transfer of a defined glycan (Glc(3)Man(9)GlcNAc(2) in eukaryotes) from the lipid carrier dolichol-pyrophosphate to an asparagine residue within an Asn-X-Ser/Thr consensus motif in nascent polypeptide chains, the first step in protein N-glycosylation. N-glycosylation occurs cotranslationally and the complex associates with the Sec61 complex at the channel-forming translocon complex that mediates protein translocation across the endoplasmic reticulum (ER). All subunits are required for a maximal enzyme activity.</text>
</comment>
<comment type="subunit">
    <text evidence="11">Component of the oligosaccharyltransferase (OST) complex. OST exists in two different complex forms which contain common core subunits RPN1, RPN2, OST48, OST4, DAD1 and TMEM258, either STT3A or STT3B as catalytic subunits, and form-specific accessory subunits. STT3A complex assembly occurs through the formation of 3 subcomplexes. Subcomplex 1 contains RPN1 and TMEM258, subcomplex 2 contains the STT3A-specific subunits STT3A, DC2/OSTC, and KCP2 as well as the core subunit OST4, and subcomplex 3 contains RPN2, DAD1, and OST48. The STT3A complex can form stable complexes with the Sec61 complex or with both the Sec61 and TRAP complexes. Interacts with DDI2. Interacts with TMEM35A/NACHO.</text>
</comment>
<gene>
    <name evidence="17" type="ORF">TKK_017810</name>
</gene>
<evidence type="ECO:0000259" key="16">
    <source>
        <dbReference type="Pfam" id="PF25147"/>
    </source>
</evidence>
<dbReference type="Pfam" id="PF23860">
    <property type="entry name" value="Ribophorin_II_3rd"/>
    <property type="match status" value="1"/>
</dbReference>
<evidence type="ECO:0000256" key="3">
    <source>
        <dbReference type="ARBA" id="ARBA00004922"/>
    </source>
</evidence>
<evidence type="ECO:0000256" key="9">
    <source>
        <dbReference type="ARBA" id="ARBA00022989"/>
    </source>
</evidence>
<dbReference type="Pfam" id="PF23861">
    <property type="entry name" value="Ribophorin_II_2nd"/>
    <property type="match status" value="1"/>
</dbReference>
<evidence type="ECO:0000256" key="6">
    <source>
        <dbReference type="ARBA" id="ARBA00022692"/>
    </source>
</evidence>
<dbReference type="AlphaFoldDB" id="A0ABD2W120"/>
<evidence type="ECO:0000313" key="18">
    <source>
        <dbReference type="Proteomes" id="UP001627154"/>
    </source>
</evidence>
<comment type="pathway">
    <text evidence="3 12">Protein modification; protein glycosylation.</text>
</comment>
<dbReference type="InterPro" id="IPR056790">
    <property type="entry name" value="Ribophorin_II_C"/>
</dbReference>